<evidence type="ECO:0000313" key="8">
    <source>
        <dbReference type="EMBL" id="KAJ8945674.1"/>
    </source>
</evidence>
<dbReference type="SUPFAM" id="SSF50916">
    <property type="entry name" value="Rap30/74 interaction domains"/>
    <property type="match status" value="1"/>
</dbReference>
<feature type="region of interest" description="Disordered" evidence="7">
    <location>
        <begin position="138"/>
        <end position="170"/>
    </location>
</feature>
<name>A0AAV8Y447_9CUCU</name>
<dbReference type="Pfam" id="PF05793">
    <property type="entry name" value="TFIIF_alpha"/>
    <property type="match status" value="1"/>
</dbReference>
<dbReference type="GO" id="GO:0006367">
    <property type="term" value="P:transcription initiation at RNA polymerase II promoter"/>
    <property type="evidence" value="ECO:0007669"/>
    <property type="project" value="InterPro"/>
</dbReference>
<comment type="subcellular location">
    <subcellularLocation>
        <location evidence="1 6">Nucleus</location>
    </subcellularLocation>
</comment>
<reference evidence="8" key="1">
    <citation type="journal article" date="2023" name="Insect Mol. Biol.">
        <title>Genome sequencing provides insights into the evolution of gene families encoding plant cell wall-degrading enzymes in longhorned beetles.</title>
        <authorList>
            <person name="Shin N.R."/>
            <person name="Okamura Y."/>
            <person name="Kirsch R."/>
            <person name="Pauchet Y."/>
        </authorList>
    </citation>
    <scope>NUCLEOTIDE SEQUENCE</scope>
    <source>
        <strain evidence="8">AMC_N1</strain>
    </source>
</reference>
<evidence type="ECO:0000256" key="4">
    <source>
        <dbReference type="ARBA" id="ARBA00023163"/>
    </source>
</evidence>
<dbReference type="GO" id="GO:0005634">
    <property type="term" value="C:nucleus"/>
    <property type="evidence" value="ECO:0007669"/>
    <property type="project" value="UniProtKB-SubCell"/>
</dbReference>
<keyword evidence="2 6" id="KW-0805">Transcription regulation</keyword>
<comment type="similarity">
    <text evidence="6">Belongs to the TFIIF alpha subunit family.</text>
</comment>
<dbReference type="EMBL" id="JAPWTK010000211">
    <property type="protein sequence ID" value="KAJ8945674.1"/>
    <property type="molecule type" value="Genomic_DNA"/>
</dbReference>
<gene>
    <name evidence="8" type="ORF">NQ318_012392</name>
</gene>
<evidence type="ECO:0000256" key="5">
    <source>
        <dbReference type="ARBA" id="ARBA00023242"/>
    </source>
</evidence>
<evidence type="ECO:0000256" key="6">
    <source>
        <dbReference type="RuleBase" id="RU366044"/>
    </source>
</evidence>
<dbReference type="InterPro" id="IPR008851">
    <property type="entry name" value="TFIIF-alpha"/>
</dbReference>
<sequence>MLRNFCNKSVNVQEFTIRVPKNVQKRYHVMRFNGTLDVDFAKWSKVSMERENNLKEYKGIEEEMPKFGAGSEFGREAKEEARRKKLGIVARKYRADDQPWILKSYGSTVKKFKEREECLTIRLTMSLRMPKMALSKHSLYTNGTNSSPFRGTKHCRQKRQKWSSTSAIST</sequence>
<evidence type="ECO:0000256" key="3">
    <source>
        <dbReference type="ARBA" id="ARBA00023125"/>
    </source>
</evidence>
<evidence type="ECO:0000256" key="2">
    <source>
        <dbReference type="ARBA" id="ARBA00023015"/>
    </source>
</evidence>
<keyword evidence="9" id="KW-1185">Reference proteome</keyword>
<keyword evidence="3 6" id="KW-0238">DNA-binding</keyword>
<evidence type="ECO:0000256" key="1">
    <source>
        <dbReference type="ARBA" id="ARBA00004123"/>
    </source>
</evidence>
<evidence type="ECO:0000313" key="9">
    <source>
        <dbReference type="Proteomes" id="UP001162162"/>
    </source>
</evidence>
<evidence type="ECO:0000256" key="7">
    <source>
        <dbReference type="SAM" id="MobiDB-lite"/>
    </source>
</evidence>
<feature type="compositionally biased region" description="Polar residues" evidence="7">
    <location>
        <begin position="138"/>
        <end position="149"/>
    </location>
</feature>
<dbReference type="GO" id="GO:0003677">
    <property type="term" value="F:DNA binding"/>
    <property type="evidence" value="ECO:0007669"/>
    <property type="project" value="UniProtKB-KW"/>
</dbReference>
<accession>A0AAV8Y447</accession>
<feature type="compositionally biased region" description="Basic residues" evidence="7">
    <location>
        <begin position="151"/>
        <end position="161"/>
    </location>
</feature>
<dbReference type="GO" id="GO:0032968">
    <property type="term" value="P:positive regulation of transcription elongation by RNA polymerase II"/>
    <property type="evidence" value="ECO:0007669"/>
    <property type="project" value="InterPro"/>
</dbReference>
<organism evidence="8 9">
    <name type="scientific">Aromia moschata</name>
    <dbReference type="NCBI Taxonomy" id="1265417"/>
    <lineage>
        <taxon>Eukaryota</taxon>
        <taxon>Metazoa</taxon>
        <taxon>Ecdysozoa</taxon>
        <taxon>Arthropoda</taxon>
        <taxon>Hexapoda</taxon>
        <taxon>Insecta</taxon>
        <taxon>Pterygota</taxon>
        <taxon>Neoptera</taxon>
        <taxon>Endopterygota</taxon>
        <taxon>Coleoptera</taxon>
        <taxon>Polyphaga</taxon>
        <taxon>Cucujiformia</taxon>
        <taxon>Chrysomeloidea</taxon>
        <taxon>Cerambycidae</taxon>
        <taxon>Cerambycinae</taxon>
        <taxon>Callichromatini</taxon>
        <taxon>Aromia</taxon>
    </lineage>
</organism>
<comment type="function">
    <text evidence="6">TFIIF is a general transcription initiation factor that binds to RNA polymerase II and helps to recruit it to the initiation complex in collaboration with TFIIB. It promotes transcription elongation.</text>
</comment>
<dbReference type="AlphaFoldDB" id="A0AAV8Y447"/>
<proteinExistence type="inferred from homology"/>
<dbReference type="Proteomes" id="UP001162162">
    <property type="component" value="Unassembled WGS sequence"/>
</dbReference>
<comment type="caution">
    <text evidence="8">The sequence shown here is derived from an EMBL/GenBank/DDBJ whole genome shotgun (WGS) entry which is preliminary data.</text>
</comment>
<protein>
    <recommendedName>
        <fullName evidence="6">Transcription initiation factor IIF subunit alpha</fullName>
    </recommendedName>
</protein>
<dbReference type="InterPro" id="IPR011039">
    <property type="entry name" value="TFIIF_interaction"/>
</dbReference>
<keyword evidence="4 6" id="KW-0804">Transcription</keyword>
<keyword evidence="5 6" id="KW-0539">Nucleus</keyword>